<dbReference type="RefSeq" id="XP_001011349.3">
    <property type="nucleotide sequence ID" value="XM_001011349.3"/>
</dbReference>
<dbReference type="Pfam" id="PF01661">
    <property type="entry name" value="Macro"/>
    <property type="match status" value="1"/>
</dbReference>
<keyword evidence="3" id="KW-1185">Reference proteome</keyword>
<name>Q231D5_TETTS</name>
<dbReference type="Proteomes" id="UP000009168">
    <property type="component" value="Unassembled WGS sequence"/>
</dbReference>
<organism evidence="2 3">
    <name type="scientific">Tetrahymena thermophila (strain SB210)</name>
    <dbReference type="NCBI Taxonomy" id="312017"/>
    <lineage>
        <taxon>Eukaryota</taxon>
        <taxon>Sar</taxon>
        <taxon>Alveolata</taxon>
        <taxon>Ciliophora</taxon>
        <taxon>Intramacronucleata</taxon>
        <taxon>Oligohymenophorea</taxon>
        <taxon>Hymenostomatida</taxon>
        <taxon>Tetrahymenina</taxon>
        <taxon>Tetrahymenidae</taxon>
        <taxon>Tetrahymena</taxon>
    </lineage>
</organism>
<gene>
    <name evidence="2" type="ORF">TTHERM_00431240</name>
</gene>
<evidence type="ECO:0000313" key="3">
    <source>
        <dbReference type="Proteomes" id="UP000009168"/>
    </source>
</evidence>
<dbReference type="InParanoid" id="Q231D5"/>
<evidence type="ECO:0000259" key="1">
    <source>
        <dbReference type="Pfam" id="PF01661"/>
    </source>
</evidence>
<dbReference type="InterPro" id="IPR002589">
    <property type="entry name" value="Macro_dom"/>
</dbReference>
<dbReference type="AlphaFoldDB" id="Q231D5"/>
<proteinExistence type="predicted"/>
<dbReference type="InterPro" id="IPR043472">
    <property type="entry name" value="Macro_dom-like"/>
</dbReference>
<sequence length="370" mass="43043">MNQLINQQINILKKLFVGLRKKLIIILFVRTHYIYIQDFENNINNKQLKNKQQACPTKQDRRNQRTQQIQFSLKIKRKRYSKEGILSFRFKQASSIMGNLCQTKPQIQQIEKIENPPEKEVFTLITEKKYQQVIFKLYDGNAIKYQADGLINANENPYFVDNHSLMVNTKKELINQISQKDPLNPGEASYTSTGLPNLTYFIHCCLPSWQGGQDGGKNELYYCIQAYYNSFKIANELSMKKIVFTDQNTSLQQIPKNLSAEAFIKAALKFINENQESELEEVIIINKNKVSNNAMKNQINGQLSVDMNDELKQMIIHKESAFLDNTERSIRETFNRTDTLSNADHNHSMVKQNNNNQILTDEQMKEINQV</sequence>
<dbReference type="Gene3D" id="3.40.220.10">
    <property type="entry name" value="Leucine Aminopeptidase, subunit E, domain 1"/>
    <property type="match status" value="1"/>
</dbReference>
<protein>
    <submittedName>
        <fullName evidence="2">Macro domain protein</fullName>
    </submittedName>
</protein>
<dbReference type="EMBL" id="GG662532">
    <property type="protein sequence ID" value="EAR91104.3"/>
    <property type="molecule type" value="Genomic_DNA"/>
</dbReference>
<accession>Q231D5</accession>
<reference evidence="3" key="1">
    <citation type="journal article" date="2006" name="PLoS Biol.">
        <title>Macronuclear genome sequence of the ciliate Tetrahymena thermophila, a model eukaryote.</title>
        <authorList>
            <person name="Eisen J.A."/>
            <person name="Coyne R.S."/>
            <person name="Wu M."/>
            <person name="Wu D."/>
            <person name="Thiagarajan M."/>
            <person name="Wortman J.R."/>
            <person name="Badger J.H."/>
            <person name="Ren Q."/>
            <person name="Amedeo P."/>
            <person name="Jones K.M."/>
            <person name="Tallon L.J."/>
            <person name="Delcher A.L."/>
            <person name="Salzberg S.L."/>
            <person name="Silva J.C."/>
            <person name="Haas B.J."/>
            <person name="Majoros W.H."/>
            <person name="Farzad M."/>
            <person name="Carlton J.M."/>
            <person name="Smith R.K. Jr."/>
            <person name="Garg J."/>
            <person name="Pearlman R.E."/>
            <person name="Karrer K.M."/>
            <person name="Sun L."/>
            <person name="Manning G."/>
            <person name="Elde N.C."/>
            <person name="Turkewitz A.P."/>
            <person name="Asai D.J."/>
            <person name="Wilkes D.E."/>
            <person name="Wang Y."/>
            <person name="Cai H."/>
            <person name="Collins K."/>
            <person name="Stewart B.A."/>
            <person name="Lee S.R."/>
            <person name="Wilamowska K."/>
            <person name="Weinberg Z."/>
            <person name="Ruzzo W.L."/>
            <person name="Wloga D."/>
            <person name="Gaertig J."/>
            <person name="Frankel J."/>
            <person name="Tsao C.-C."/>
            <person name="Gorovsky M.A."/>
            <person name="Keeling P.J."/>
            <person name="Waller R.F."/>
            <person name="Patron N.J."/>
            <person name="Cherry J.M."/>
            <person name="Stover N.A."/>
            <person name="Krieger C.J."/>
            <person name="del Toro C."/>
            <person name="Ryder H.F."/>
            <person name="Williamson S.C."/>
            <person name="Barbeau R.A."/>
            <person name="Hamilton E.P."/>
            <person name="Orias E."/>
        </authorList>
    </citation>
    <scope>NUCLEOTIDE SEQUENCE [LARGE SCALE GENOMIC DNA]</scope>
    <source>
        <strain evidence="3">SB210</strain>
    </source>
</reference>
<dbReference type="HOGENOM" id="CLU_978198_0_0_1"/>
<dbReference type="GeneID" id="7847006"/>
<dbReference type="KEGG" id="tet:TTHERM_00431240"/>
<feature type="domain" description="Macro" evidence="1">
    <location>
        <begin position="175"/>
        <end position="262"/>
    </location>
</feature>
<evidence type="ECO:0000313" key="2">
    <source>
        <dbReference type="EMBL" id="EAR91104.3"/>
    </source>
</evidence>
<dbReference type="SUPFAM" id="SSF52949">
    <property type="entry name" value="Macro domain-like"/>
    <property type="match status" value="1"/>
</dbReference>